<dbReference type="NCBIfam" id="TIGR03570">
    <property type="entry name" value="NeuD_NnaD"/>
    <property type="match status" value="1"/>
</dbReference>
<dbReference type="InterPro" id="IPR050179">
    <property type="entry name" value="Trans_hexapeptide_repeat"/>
</dbReference>
<keyword evidence="5" id="KW-1185">Reference proteome</keyword>
<dbReference type="InterPro" id="IPR041561">
    <property type="entry name" value="PglD_N"/>
</dbReference>
<dbReference type="GO" id="GO:0016746">
    <property type="term" value="F:acyltransferase activity"/>
    <property type="evidence" value="ECO:0007669"/>
    <property type="project" value="UniProtKB-KW"/>
</dbReference>
<feature type="domain" description="PglD N-terminal" evidence="3">
    <location>
        <begin position="4"/>
        <end position="78"/>
    </location>
</feature>
<evidence type="ECO:0000256" key="2">
    <source>
        <dbReference type="PIRSR" id="PIRSR620019-2"/>
    </source>
</evidence>
<dbReference type="RefSeq" id="WP_184239962.1">
    <property type="nucleotide sequence ID" value="NZ_JACHMJ010000001.1"/>
</dbReference>
<feature type="site" description="Increases basicity of active site His" evidence="1">
    <location>
        <position position="139"/>
    </location>
</feature>
<dbReference type="SUPFAM" id="SSF51161">
    <property type="entry name" value="Trimeric LpxA-like enzymes"/>
    <property type="match status" value="1"/>
</dbReference>
<protein>
    <submittedName>
        <fullName evidence="4">Sugar O-acyltransferase (Sialic acid O-acetyltransferase NeuD family)</fullName>
    </submittedName>
</protein>
<keyword evidence="4" id="KW-0808">Transferase</keyword>
<evidence type="ECO:0000259" key="3">
    <source>
        <dbReference type="Pfam" id="PF17836"/>
    </source>
</evidence>
<dbReference type="InterPro" id="IPR011004">
    <property type="entry name" value="Trimer_LpxA-like_sf"/>
</dbReference>
<dbReference type="CDD" id="cd03360">
    <property type="entry name" value="LbH_AT_putative"/>
    <property type="match status" value="1"/>
</dbReference>
<dbReference type="AlphaFoldDB" id="A0A841AS50"/>
<feature type="active site" description="Proton acceptor" evidence="1">
    <location>
        <position position="138"/>
    </location>
</feature>
<reference evidence="4 5" key="1">
    <citation type="submission" date="2020-08" db="EMBL/GenBank/DDBJ databases">
        <title>Sequencing the genomes of 1000 actinobacteria strains.</title>
        <authorList>
            <person name="Klenk H.-P."/>
        </authorList>
    </citation>
    <scope>NUCLEOTIDE SEQUENCE [LARGE SCALE GENOMIC DNA]</scope>
    <source>
        <strain evidence="4 5">DSM 105784</strain>
    </source>
</reference>
<evidence type="ECO:0000313" key="4">
    <source>
        <dbReference type="EMBL" id="MBB5845128.1"/>
    </source>
</evidence>
<dbReference type="Pfam" id="PF00132">
    <property type="entry name" value="Hexapep"/>
    <property type="match status" value="1"/>
</dbReference>
<keyword evidence="4" id="KW-0012">Acyltransferase</keyword>
<proteinExistence type="predicted"/>
<feature type="binding site" evidence="2">
    <location>
        <position position="68"/>
    </location>
    <ligand>
        <name>substrate</name>
    </ligand>
</feature>
<name>A0A841AS50_9MICO</name>
<dbReference type="Gene3D" id="2.160.10.10">
    <property type="entry name" value="Hexapeptide repeat proteins"/>
    <property type="match status" value="1"/>
</dbReference>
<comment type="caution">
    <text evidence="4">The sequence shown here is derived from an EMBL/GenBank/DDBJ whole genome shotgun (WGS) entry which is preliminary data.</text>
</comment>
<dbReference type="Proteomes" id="UP000536685">
    <property type="component" value="Unassembled WGS sequence"/>
</dbReference>
<dbReference type="InterPro" id="IPR020019">
    <property type="entry name" value="AcTrfase_PglD-like"/>
</dbReference>
<evidence type="ECO:0000313" key="5">
    <source>
        <dbReference type="Proteomes" id="UP000536685"/>
    </source>
</evidence>
<dbReference type="InterPro" id="IPR001451">
    <property type="entry name" value="Hexapep"/>
</dbReference>
<dbReference type="Gene3D" id="3.40.50.20">
    <property type="match status" value="1"/>
</dbReference>
<dbReference type="PANTHER" id="PTHR43300">
    <property type="entry name" value="ACETYLTRANSFERASE"/>
    <property type="match status" value="1"/>
</dbReference>
<dbReference type="Pfam" id="PF17836">
    <property type="entry name" value="PglD_N"/>
    <property type="match status" value="1"/>
</dbReference>
<accession>A0A841AS50</accession>
<gene>
    <name evidence="4" type="ORF">HD599_003451</name>
</gene>
<organism evidence="4 5">
    <name type="scientific">Conyzicola lurida</name>
    <dbReference type="NCBI Taxonomy" id="1172621"/>
    <lineage>
        <taxon>Bacteria</taxon>
        <taxon>Bacillati</taxon>
        <taxon>Actinomycetota</taxon>
        <taxon>Actinomycetes</taxon>
        <taxon>Micrococcales</taxon>
        <taxon>Microbacteriaceae</taxon>
        <taxon>Conyzicola</taxon>
    </lineage>
</organism>
<dbReference type="EMBL" id="JACHMJ010000001">
    <property type="protein sequence ID" value="MBB5845128.1"/>
    <property type="molecule type" value="Genomic_DNA"/>
</dbReference>
<sequence length="217" mass="22384">MRELIVLGASGLAREALAVVREAGTHHVLGILDDAAGRVPPTYDGVRVLGRIADLQRYPQAEVLVCVGSGIARERIVGWLAETGVRGIRFATVVDPSVRNPARCRIGLGSIVLAGVSLTADVTVGDHVVVMPNVTLTHDDSLEDYATLAAGVALGGGVTIGRGAYLGMNCSVMPDTRVGTRAVVGMGAVVLDDVPDNETWAGVPARAISARAVEAAS</sequence>
<evidence type="ECO:0000256" key="1">
    <source>
        <dbReference type="PIRSR" id="PIRSR620019-1"/>
    </source>
</evidence>
<dbReference type="PANTHER" id="PTHR43300:SF7">
    <property type="entry name" value="UDP-N-ACETYLBACILLOSAMINE N-ACETYLTRANSFERASE"/>
    <property type="match status" value="1"/>
</dbReference>